<name>A0ABW1NTC1_9ACTN</name>
<sequence>MNEISNGMPAFALDGVSWRKSARSNPSGNCVEVAALPDGGVAVRNSRHPGGPVLIYSRGEMAAFILGAKNGDFDDLAF</sequence>
<dbReference type="InterPro" id="IPR007278">
    <property type="entry name" value="DUF397"/>
</dbReference>
<reference evidence="3" key="1">
    <citation type="journal article" date="2019" name="Int. J. Syst. Evol. Microbiol.">
        <title>The Global Catalogue of Microorganisms (GCM) 10K type strain sequencing project: providing services to taxonomists for standard genome sequencing and annotation.</title>
        <authorList>
            <consortium name="The Broad Institute Genomics Platform"/>
            <consortium name="The Broad Institute Genome Sequencing Center for Infectious Disease"/>
            <person name="Wu L."/>
            <person name="Ma J."/>
        </authorList>
    </citation>
    <scope>NUCLEOTIDE SEQUENCE [LARGE SCALE GENOMIC DNA]</scope>
    <source>
        <strain evidence="3">JCM 30346</strain>
    </source>
</reference>
<comment type="caution">
    <text evidence="2">The sequence shown here is derived from an EMBL/GenBank/DDBJ whole genome shotgun (WGS) entry which is preliminary data.</text>
</comment>
<dbReference type="Pfam" id="PF04149">
    <property type="entry name" value="DUF397"/>
    <property type="match status" value="1"/>
</dbReference>
<protein>
    <submittedName>
        <fullName evidence="2">DUF397 domain-containing protein</fullName>
    </submittedName>
</protein>
<evidence type="ECO:0000259" key="1">
    <source>
        <dbReference type="Pfam" id="PF04149"/>
    </source>
</evidence>
<evidence type="ECO:0000313" key="2">
    <source>
        <dbReference type="EMBL" id="MFC6085979.1"/>
    </source>
</evidence>
<keyword evidence="3" id="KW-1185">Reference proteome</keyword>
<accession>A0ABW1NTC1</accession>
<dbReference type="EMBL" id="JBHSRF010000074">
    <property type="protein sequence ID" value="MFC6085979.1"/>
    <property type="molecule type" value="Genomic_DNA"/>
</dbReference>
<organism evidence="2 3">
    <name type="scientific">Sphaerisporangium aureirubrum</name>
    <dbReference type="NCBI Taxonomy" id="1544736"/>
    <lineage>
        <taxon>Bacteria</taxon>
        <taxon>Bacillati</taxon>
        <taxon>Actinomycetota</taxon>
        <taxon>Actinomycetes</taxon>
        <taxon>Streptosporangiales</taxon>
        <taxon>Streptosporangiaceae</taxon>
        <taxon>Sphaerisporangium</taxon>
    </lineage>
</organism>
<feature type="domain" description="DUF397" evidence="1">
    <location>
        <begin position="17"/>
        <end position="69"/>
    </location>
</feature>
<dbReference type="RefSeq" id="WP_380760703.1">
    <property type="nucleotide sequence ID" value="NZ_JBHSRF010000074.1"/>
</dbReference>
<evidence type="ECO:0000313" key="3">
    <source>
        <dbReference type="Proteomes" id="UP001596137"/>
    </source>
</evidence>
<proteinExistence type="predicted"/>
<gene>
    <name evidence="2" type="ORF">ACFP1K_32765</name>
</gene>
<dbReference type="Proteomes" id="UP001596137">
    <property type="component" value="Unassembled WGS sequence"/>
</dbReference>